<dbReference type="InterPro" id="IPR012677">
    <property type="entry name" value="Nucleotide-bd_a/b_plait_sf"/>
</dbReference>
<dbReference type="Pfam" id="PF00076">
    <property type="entry name" value="RRM_1"/>
    <property type="match status" value="1"/>
</dbReference>
<dbReference type="SMART" id="SM00360">
    <property type="entry name" value="RRM"/>
    <property type="match status" value="2"/>
</dbReference>
<sequence length="569" mass="65652">MVRRAEPSREAKLGIYRAVYVPVLTYGHQVWVMTERTRSRIRAAEMRFLRAVAGVTRIDRCRNAAIREGLQVRANSYLGASRFGLVILTENISRGTIRHLIMVFHCSMNNCHPPVLQPPPMSPGPQNQWGQWCLPPGPMGRIMPIRSVRPSRPRRQGGPVVFPRAGPRTWRGSRFERSAQNRFSPMRKSPHRFQGGRPKEEPLGNAAEYFKGGSLSSDSTNVTVKTEPLCTNAEKQSITTEVKKRKSISKFYPSKPWNRQDAEKALRVELEAYKNQVKTLIIRFPDPDLSWDIIRSYHKSIEKVHFLVPSGPRYCFIQLSDDSDVDQVIKELREVDFHNLGKIQVEKKCERPEGNVDPEAIDPYTLYIGNLPLTINPSIIKEKFPTAARIDVGYAQKMKFTRYAFIRYQTVEESIEAFRSCHNVMFDSRNLIVRFRRQGGKDTLAVDFGTKLAMREKRKLFQRKTHMEDLKKLMEKKIKKEKVEKEDGNYETTLSDIIGNEPASLNDDGDPDSEEEEKEVDDDDDEDDDDDDDEIDFVESWRAEGDQQNEEDDEEEEEEDDDDDDDDDE</sequence>
<comment type="caution">
    <text evidence="5">The sequence shown here is derived from an EMBL/GenBank/DDBJ whole genome shotgun (WGS) entry which is preliminary data.</text>
</comment>
<feature type="region of interest" description="Disordered" evidence="3">
    <location>
        <begin position="149"/>
        <end position="169"/>
    </location>
</feature>
<evidence type="ECO:0000256" key="2">
    <source>
        <dbReference type="PROSITE-ProRule" id="PRU00176"/>
    </source>
</evidence>
<dbReference type="AlphaFoldDB" id="A0AAW2H924"/>
<feature type="domain" description="RRM" evidence="4">
    <location>
        <begin position="364"/>
        <end position="438"/>
    </location>
</feature>
<dbReference type="SUPFAM" id="SSF54928">
    <property type="entry name" value="RNA-binding domain, RBD"/>
    <property type="match status" value="1"/>
</dbReference>
<reference evidence="5" key="1">
    <citation type="journal article" date="2024" name="Gigascience">
        <title>Chromosome-level genome of the poultry shaft louse Menopon gallinae provides insight into the host-switching and adaptive evolution of parasitic lice.</title>
        <authorList>
            <person name="Xu Y."/>
            <person name="Ma L."/>
            <person name="Liu S."/>
            <person name="Liang Y."/>
            <person name="Liu Q."/>
            <person name="He Z."/>
            <person name="Tian L."/>
            <person name="Duan Y."/>
            <person name="Cai W."/>
            <person name="Li H."/>
            <person name="Song F."/>
        </authorList>
    </citation>
    <scope>NUCLEOTIDE SEQUENCE</scope>
    <source>
        <strain evidence="5">Cailab_2023a</strain>
    </source>
</reference>
<feature type="compositionally biased region" description="Acidic residues" evidence="3">
    <location>
        <begin position="547"/>
        <end position="569"/>
    </location>
</feature>
<keyword evidence="1 2" id="KW-0694">RNA-binding</keyword>
<organism evidence="5">
    <name type="scientific">Menopon gallinae</name>
    <name type="common">poultry shaft louse</name>
    <dbReference type="NCBI Taxonomy" id="328185"/>
    <lineage>
        <taxon>Eukaryota</taxon>
        <taxon>Metazoa</taxon>
        <taxon>Ecdysozoa</taxon>
        <taxon>Arthropoda</taxon>
        <taxon>Hexapoda</taxon>
        <taxon>Insecta</taxon>
        <taxon>Pterygota</taxon>
        <taxon>Neoptera</taxon>
        <taxon>Paraneoptera</taxon>
        <taxon>Psocodea</taxon>
        <taxon>Troctomorpha</taxon>
        <taxon>Phthiraptera</taxon>
        <taxon>Amblycera</taxon>
        <taxon>Menoponidae</taxon>
        <taxon>Menopon</taxon>
    </lineage>
</organism>
<feature type="region of interest" description="Disordered" evidence="3">
    <location>
        <begin position="181"/>
        <end position="201"/>
    </location>
</feature>
<evidence type="ECO:0000256" key="3">
    <source>
        <dbReference type="SAM" id="MobiDB-lite"/>
    </source>
</evidence>
<accession>A0AAW2H924</accession>
<gene>
    <name evidence="5" type="ORF">PYX00_008851</name>
</gene>
<dbReference type="PROSITE" id="PS50102">
    <property type="entry name" value="RRM"/>
    <property type="match status" value="1"/>
</dbReference>
<dbReference type="InterPro" id="IPR000504">
    <property type="entry name" value="RRM_dom"/>
</dbReference>
<feature type="region of interest" description="Disordered" evidence="3">
    <location>
        <begin position="484"/>
        <end position="569"/>
    </location>
</feature>
<dbReference type="EMBL" id="JARGDH010000005">
    <property type="protein sequence ID" value="KAL0266255.1"/>
    <property type="molecule type" value="Genomic_DNA"/>
</dbReference>
<dbReference type="CDD" id="cd00590">
    <property type="entry name" value="RRM_SF"/>
    <property type="match status" value="1"/>
</dbReference>
<name>A0AAW2H924_9NEOP</name>
<feature type="compositionally biased region" description="Acidic residues" evidence="3">
    <location>
        <begin position="507"/>
        <end position="537"/>
    </location>
</feature>
<dbReference type="GO" id="GO:0003723">
    <property type="term" value="F:RNA binding"/>
    <property type="evidence" value="ECO:0007669"/>
    <property type="project" value="UniProtKB-UniRule"/>
</dbReference>
<dbReference type="Gene3D" id="3.30.70.330">
    <property type="match status" value="1"/>
</dbReference>
<dbReference type="InterPro" id="IPR035979">
    <property type="entry name" value="RBD_domain_sf"/>
</dbReference>
<evidence type="ECO:0000259" key="4">
    <source>
        <dbReference type="PROSITE" id="PS50102"/>
    </source>
</evidence>
<evidence type="ECO:0000256" key="1">
    <source>
        <dbReference type="ARBA" id="ARBA00022884"/>
    </source>
</evidence>
<proteinExistence type="predicted"/>
<protein>
    <recommendedName>
        <fullName evidence="4">RRM domain-containing protein</fullName>
    </recommendedName>
</protein>
<evidence type="ECO:0000313" key="5">
    <source>
        <dbReference type="EMBL" id="KAL0266255.1"/>
    </source>
</evidence>